<reference evidence="9 10" key="1">
    <citation type="submission" date="2016-11" db="EMBL/GenBank/DDBJ databases">
        <authorList>
            <person name="Jaros S."/>
            <person name="Januszkiewicz K."/>
            <person name="Wedrychowicz H."/>
        </authorList>
    </citation>
    <scope>NUCLEOTIDE SEQUENCE [LARGE SCALE GENOMIC DNA]</scope>
</reference>
<feature type="binding site" evidence="8">
    <location>
        <position position="105"/>
    </location>
    <ligand>
        <name>Cu cation</name>
        <dbReference type="ChEBI" id="CHEBI:23378"/>
    </ligand>
</feature>
<evidence type="ECO:0000256" key="1">
    <source>
        <dbReference type="ARBA" id="ARBA00004569"/>
    </source>
</evidence>
<name>A0A2X0MKM9_9BASI</name>
<dbReference type="GO" id="GO:0033617">
    <property type="term" value="P:mitochondrial respiratory chain complex IV assembly"/>
    <property type="evidence" value="ECO:0007669"/>
    <property type="project" value="TreeGrafter"/>
</dbReference>
<dbReference type="Pfam" id="PF05051">
    <property type="entry name" value="COX17"/>
    <property type="match status" value="1"/>
</dbReference>
<dbReference type="AlphaFoldDB" id="A0A2X0MKM9"/>
<evidence type="ECO:0000313" key="10">
    <source>
        <dbReference type="Proteomes" id="UP000249464"/>
    </source>
</evidence>
<keyword evidence="5" id="KW-0496">Mitochondrion</keyword>
<dbReference type="EMBL" id="FQNC01000066">
    <property type="protein sequence ID" value="SGZ01426.1"/>
    <property type="molecule type" value="Genomic_DNA"/>
</dbReference>
<keyword evidence="7" id="KW-0143">Chaperone</keyword>
<dbReference type="InterPro" id="IPR007745">
    <property type="entry name" value="Cyt_c_oxidase_Cu-chaperone"/>
</dbReference>
<evidence type="ECO:0000256" key="3">
    <source>
        <dbReference type="ARBA" id="ARBA00022723"/>
    </source>
</evidence>
<evidence type="ECO:0000256" key="5">
    <source>
        <dbReference type="ARBA" id="ARBA00023128"/>
    </source>
</evidence>
<gene>
    <name evidence="9" type="primary">BQ5605_C033g11145</name>
    <name evidence="9" type="ORF">BQ5605_C033G11145</name>
</gene>
<dbReference type="PANTHER" id="PTHR16719">
    <property type="entry name" value="CYTOCHROME C OXIDASE COPPER CHAPERONE"/>
    <property type="match status" value="1"/>
</dbReference>
<comment type="subcellular location">
    <subcellularLocation>
        <location evidence="1">Mitochondrion intermembrane space</location>
    </subcellularLocation>
</comment>
<dbReference type="Gene3D" id="1.10.287.1130">
    <property type="entry name" value="CytochromE C oxidase copper chaperone"/>
    <property type="match status" value="1"/>
</dbReference>
<evidence type="ECO:0000256" key="7">
    <source>
        <dbReference type="ARBA" id="ARBA00023186"/>
    </source>
</evidence>
<dbReference type="PROSITE" id="PS51808">
    <property type="entry name" value="CHCH"/>
    <property type="match status" value="1"/>
</dbReference>
<comment type="similarity">
    <text evidence="2">Belongs to the COX17 family.</text>
</comment>
<sequence length="154" mass="17198">MKRRPNSPVSHLLAASRFHIPAPKQFKTQQRPKTHQEADQHDVALHQFVSVRFAVDCGGRFAILVECGTIRIAEGLDQHEAISLRPVHLTLSLILAIGDFDESRCCACPETKKARDDCFLRFGSNVDEAGSSAKECEKIVEAHRRCMKSLGFNV</sequence>
<dbReference type="SUPFAM" id="SSF47072">
    <property type="entry name" value="Cysteine alpha-hairpin motif"/>
    <property type="match status" value="1"/>
</dbReference>
<feature type="binding site" evidence="8">
    <location>
        <position position="106"/>
    </location>
    <ligand>
        <name>Cu cation</name>
        <dbReference type="ChEBI" id="CHEBI:23378"/>
    </ligand>
</feature>
<keyword evidence="3 8" id="KW-0479">Metal-binding</keyword>
<dbReference type="GO" id="GO:0005758">
    <property type="term" value="C:mitochondrial intermembrane space"/>
    <property type="evidence" value="ECO:0007669"/>
    <property type="project" value="UniProtKB-SubCell"/>
</dbReference>
<dbReference type="InterPro" id="IPR009069">
    <property type="entry name" value="Cys_alpha_HP_mot_SF"/>
</dbReference>
<dbReference type="STRING" id="796604.A0A2X0MKM9"/>
<dbReference type="GO" id="GO:0016531">
    <property type="term" value="F:copper chaperone activity"/>
    <property type="evidence" value="ECO:0007669"/>
    <property type="project" value="InterPro"/>
</dbReference>
<evidence type="ECO:0000256" key="6">
    <source>
        <dbReference type="ARBA" id="ARBA00023157"/>
    </source>
</evidence>
<dbReference type="GO" id="GO:0005507">
    <property type="term" value="F:copper ion binding"/>
    <property type="evidence" value="ECO:0007669"/>
    <property type="project" value="InterPro"/>
</dbReference>
<dbReference type="PANTHER" id="PTHR16719:SF0">
    <property type="entry name" value="CYTOCHROME C OXIDASE COPPER CHAPERONE"/>
    <property type="match status" value="1"/>
</dbReference>
<evidence type="ECO:0000256" key="8">
    <source>
        <dbReference type="PIRSR" id="PIRSR607745-1"/>
    </source>
</evidence>
<keyword evidence="6" id="KW-1015">Disulfide bond</keyword>
<proteinExistence type="inferred from homology"/>
<evidence type="ECO:0000313" key="9">
    <source>
        <dbReference type="EMBL" id="SGZ01426.1"/>
    </source>
</evidence>
<organism evidence="9 10">
    <name type="scientific">Microbotryum silenes-dioicae</name>
    <dbReference type="NCBI Taxonomy" id="796604"/>
    <lineage>
        <taxon>Eukaryota</taxon>
        <taxon>Fungi</taxon>
        <taxon>Dikarya</taxon>
        <taxon>Basidiomycota</taxon>
        <taxon>Pucciniomycotina</taxon>
        <taxon>Microbotryomycetes</taxon>
        <taxon>Microbotryales</taxon>
        <taxon>Microbotryaceae</taxon>
        <taxon>Microbotryum</taxon>
    </lineage>
</organism>
<dbReference type="Proteomes" id="UP000249464">
    <property type="component" value="Unassembled WGS sequence"/>
</dbReference>
<evidence type="ECO:0000256" key="2">
    <source>
        <dbReference type="ARBA" id="ARBA00009241"/>
    </source>
</evidence>
<accession>A0A2X0MKM9</accession>
<protein>
    <submittedName>
        <fullName evidence="9">BQ5605_C033g11145 protein</fullName>
    </submittedName>
</protein>
<keyword evidence="10" id="KW-1185">Reference proteome</keyword>
<keyword evidence="4 8" id="KW-0186">Copper</keyword>
<evidence type="ECO:0000256" key="4">
    <source>
        <dbReference type="ARBA" id="ARBA00023008"/>
    </source>
</evidence>